<comment type="caution">
    <text evidence="5">The sequence shown here is derived from an EMBL/GenBank/DDBJ whole genome shotgun (WGS) entry which is preliminary data.</text>
</comment>
<reference evidence="5 6" key="1">
    <citation type="submission" date="2010-10" db="EMBL/GenBank/DDBJ databases">
        <authorList>
            <consortium name="The Broad Institute Genome Sequencing Platform"/>
            <person name="Ward D."/>
            <person name="Earl A."/>
            <person name="Feldgarden M."/>
            <person name="Young S.K."/>
            <person name="Gargeya S."/>
            <person name="Zeng Q."/>
            <person name="Alvarado L."/>
            <person name="Berlin A."/>
            <person name="Bochicchio J."/>
            <person name="Chapman S.B."/>
            <person name="Chen Z."/>
            <person name="Freedman E."/>
            <person name="Gellesch M."/>
            <person name="Goldberg J."/>
            <person name="Griggs A."/>
            <person name="Gujja S."/>
            <person name="Heilman E."/>
            <person name="Heiman D."/>
            <person name="Howarth C."/>
            <person name="Mehta T."/>
            <person name="Neiman D."/>
            <person name="Pearson M."/>
            <person name="Roberts A."/>
            <person name="Saif S."/>
            <person name="Shea T."/>
            <person name="Shenoy N."/>
            <person name="Sisk P."/>
            <person name="Stolte C."/>
            <person name="Sykes S."/>
            <person name="White J."/>
            <person name="Yandava C."/>
            <person name="Allen-Vercoe E."/>
            <person name="Sibley C."/>
            <person name="Ambrose C.E."/>
            <person name="Strauss J."/>
            <person name="Daigneault M."/>
            <person name="Haas B."/>
            <person name="Nusbaum C."/>
            <person name="Birren B."/>
        </authorList>
    </citation>
    <scope>NUCLEOTIDE SEQUENCE [LARGE SCALE GENOMIC DNA]</scope>
    <source>
        <strain evidence="5 6">3_1_6</strain>
    </source>
</reference>
<dbReference type="PROSITE" id="PS50893">
    <property type="entry name" value="ABC_TRANSPORTER_2"/>
    <property type="match status" value="1"/>
</dbReference>
<dbReference type="Pfam" id="PF00005">
    <property type="entry name" value="ABC_tran"/>
    <property type="match status" value="1"/>
</dbReference>
<dbReference type="GO" id="GO:0005886">
    <property type="term" value="C:plasma membrane"/>
    <property type="evidence" value="ECO:0007669"/>
    <property type="project" value="TreeGrafter"/>
</dbReference>
<name>E5Y4M1_BILW3</name>
<dbReference type="GO" id="GO:0005524">
    <property type="term" value="F:ATP binding"/>
    <property type="evidence" value="ECO:0007669"/>
    <property type="project" value="UniProtKB-KW"/>
</dbReference>
<proteinExistence type="predicted"/>
<reference evidence="5 6" key="2">
    <citation type="submission" date="2013-04" db="EMBL/GenBank/DDBJ databases">
        <title>The Genome Sequence of Bilophila wadsworthia 3_1_6.</title>
        <authorList>
            <consortium name="The Broad Institute Genomics Platform"/>
            <person name="Earl A."/>
            <person name="Ward D."/>
            <person name="Feldgarden M."/>
            <person name="Gevers D."/>
            <person name="Sibley C."/>
            <person name="Strauss J."/>
            <person name="Allen-Vercoe E."/>
            <person name="Walker B."/>
            <person name="Young S."/>
            <person name="Zeng Q."/>
            <person name="Gargeya S."/>
            <person name="Fitzgerald M."/>
            <person name="Haas B."/>
            <person name="Abouelleil A."/>
            <person name="Allen A.W."/>
            <person name="Alvarado L."/>
            <person name="Arachchi H.M."/>
            <person name="Berlin A.M."/>
            <person name="Chapman S.B."/>
            <person name="Gainer-Dewar J."/>
            <person name="Goldberg J."/>
            <person name="Griggs A."/>
            <person name="Gujja S."/>
            <person name="Hansen M."/>
            <person name="Howarth C."/>
            <person name="Imamovic A."/>
            <person name="Ireland A."/>
            <person name="Larimer J."/>
            <person name="McCowan C."/>
            <person name="Murphy C."/>
            <person name="Pearson M."/>
            <person name="Poon T.W."/>
            <person name="Priest M."/>
            <person name="Roberts A."/>
            <person name="Saif S."/>
            <person name="Shea T."/>
            <person name="Sisk P."/>
            <person name="Sykes S."/>
            <person name="Wortman J."/>
            <person name="Nusbaum C."/>
            <person name="Birren B."/>
        </authorList>
    </citation>
    <scope>NUCLEOTIDE SEQUENCE [LARGE SCALE GENOMIC DNA]</scope>
    <source>
        <strain evidence="5 6">3_1_6</strain>
    </source>
</reference>
<dbReference type="PANTHER" id="PTHR24220:SF684">
    <property type="entry name" value="FE(3+) IONS IMPORT ATP-BINDING PROTEIN FBPC"/>
    <property type="match status" value="1"/>
</dbReference>
<evidence type="ECO:0000256" key="2">
    <source>
        <dbReference type="ARBA" id="ARBA00022741"/>
    </source>
</evidence>
<evidence type="ECO:0000256" key="1">
    <source>
        <dbReference type="ARBA" id="ARBA00022448"/>
    </source>
</evidence>
<evidence type="ECO:0000256" key="3">
    <source>
        <dbReference type="ARBA" id="ARBA00022840"/>
    </source>
</evidence>
<dbReference type="GeneID" id="78086273"/>
<dbReference type="InterPro" id="IPR003439">
    <property type="entry name" value="ABC_transporter-like_ATP-bd"/>
</dbReference>
<dbReference type="InterPro" id="IPR015854">
    <property type="entry name" value="ABC_transpr_LolD-like"/>
</dbReference>
<dbReference type="InterPro" id="IPR015856">
    <property type="entry name" value="ABC_transpr_CbiO/EcfA_su"/>
</dbReference>
<dbReference type="SMART" id="SM00382">
    <property type="entry name" value="AAA"/>
    <property type="match status" value="1"/>
</dbReference>
<evidence type="ECO:0000313" key="5">
    <source>
        <dbReference type="EMBL" id="EFV45027.1"/>
    </source>
</evidence>
<dbReference type="AlphaFoldDB" id="E5Y4M1"/>
<dbReference type="PANTHER" id="PTHR24220">
    <property type="entry name" value="IMPORT ATP-BINDING PROTEIN"/>
    <property type="match status" value="1"/>
</dbReference>
<evidence type="ECO:0000313" key="6">
    <source>
        <dbReference type="Proteomes" id="UP000006034"/>
    </source>
</evidence>
<dbReference type="GO" id="GO:0016887">
    <property type="term" value="F:ATP hydrolysis activity"/>
    <property type="evidence" value="ECO:0007669"/>
    <property type="project" value="InterPro"/>
</dbReference>
<feature type="domain" description="ABC transporter" evidence="4">
    <location>
        <begin position="5"/>
        <end position="226"/>
    </location>
</feature>
<dbReference type="CDD" id="cd03225">
    <property type="entry name" value="ABC_cobalt_CbiO_domain1"/>
    <property type="match status" value="1"/>
</dbReference>
<dbReference type="InterPro" id="IPR003593">
    <property type="entry name" value="AAA+_ATPase"/>
</dbReference>
<dbReference type="Gene3D" id="3.40.50.300">
    <property type="entry name" value="P-loop containing nucleotide triphosphate hydrolases"/>
    <property type="match status" value="1"/>
</dbReference>
<keyword evidence="6" id="KW-1185">Reference proteome</keyword>
<dbReference type="RefSeq" id="WP_005026025.1">
    <property type="nucleotide sequence ID" value="NZ_KE150238.1"/>
</dbReference>
<keyword evidence="3 5" id="KW-0067">ATP-binding</keyword>
<organism evidence="5 6">
    <name type="scientific">Bilophila wadsworthia (strain 3_1_6)</name>
    <dbReference type="NCBI Taxonomy" id="563192"/>
    <lineage>
        <taxon>Bacteria</taxon>
        <taxon>Pseudomonadati</taxon>
        <taxon>Thermodesulfobacteriota</taxon>
        <taxon>Desulfovibrionia</taxon>
        <taxon>Desulfovibrionales</taxon>
        <taxon>Desulfovibrionaceae</taxon>
        <taxon>Bilophila</taxon>
    </lineage>
</organism>
<dbReference type="STRING" id="563192.HMPREF0179_01133"/>
<dbReference type="OrthoDB" id="9809450at2"/>
<sequence>MTPLFHLENIVRNYPDPASSDPHAARTVLNLSELDIRAGEILGIRGHNGSGKSTLLRIIALLEPPDSGTVLFEGRPAGTDDLHLRRQVTLLLQTPYLLSRSVASNVAYGLRVRGIRNASELQNRIAASLLAVGLDPAVFLHRRRHELSGGECQRVALAARLALRPRVLLMDEPTASVDQQSAERIALAARHAADSGSAVVVVSHDHEWITPLSDRLVTLREGKLVE</sequence>
<dbReference type="InterPro" id="IPR027417">
    <property type="entry name" value="P-loop_NTPase"/>
</dbReference>
<dbReference type="eggNOG" id="COG1122">
    <property type="taxonomic scope" value="Bacteria"/>
</dbReference>
<dbReference type="EMBL" id="ADCP02000001">
    <property type="protein sequence ID" value="EFV45027.1"/>
    <property type="molecule type" value="Genomic_DNA"/>
</dbReference>
<keyword evidence="2" id="KW-0547">Nucleotide-binding</keyword>
<dbReference type="HOGENOM" id="CLU_000604_1_22_7"/>
<dbReference type="Proteomes" id="UP000006034">
    <property type="component" value="Unassembled WGS sequence"/>
</dbReference>
<dbReference type="GO" id="GO:0022857">
    <property type="term" value="F:transmembrane transporter activity"/>
    <property type="evidence" value="ECO:0007669"/>
    <property type="project" value="TreeGrafter"/>
</dbReference>
<keyword evidence="1" id="KW-0813">Transport</keyword>
<gene>
    <name evidence="5" type="ORF">HMPREF0179_01133</name>
</gene>
<protein>
    <submittedName>
        <fullName evidence="5">Tungstate transport system ATP-binding protein</fullName>
    </submittedName>
</protein>
<accession>E5Y4M1</accession>
<evidence type="ECO:0000259" key="4">
    <source>
        <dbReference type="PROSITE" id="PS50893"/>
    </source>
</evidence>
<dbReference type="SUPFAM" id="SSF52540">
    <property type="entry name" value="P-loop containing nucleoside triphosphate hydrolases"/>
    <property type="match status" value="1"/>
</dbReference>